<keyword evidence="3" id="KW-0862">Zinc</keyword>
<feature type="domain" description="CENP-V/GFA" evidence="5">
    <location>
        <begin position="2"/>
        <end position="112"/>
    </location>
</feature>
<comment type="similarity">
    <text evidence="1">Belongs to the Gfa family.</text>
</comment>
<dbReference type="eggNOG" id="ENOG502S5AR">
    <property type="taxonomic scope" value="Eukaryota"/>
</dbReference>
<protein>
    <submittedName>
        <fullName evidence="6">DUF636 domain protein</fullName>
    </submittedName>
</protein>
<gene>
    <name evidence="6" type="ORF">ACLA_044320</name>
</gene>
<dbReference type="PANTHER" id="PTHR33337">
    <property type="entry name" value="GFA DOMAIN-CONTAINING PROTEIN"/>
    <property type="match status" value="1"/>
</dbReference>
<dbReference type="InterPro" id="IPR011057">
    <property type="entry name" value="Mss4-like_sf"/>
</dbReference>
<keyword evidence="4" id="KW-0456">Lyase</keyword>
<reference evidence="6 7" key="1">
    <citation type="journal article" date="2008" name="PLoS Genet.">
        <title>Genomic islands in the pathogenic filamentous fungus Aspergillus fumigatus.</title>
        <authorList>
            <person name="Fedorova N.D."/>
            <person name="Khaldi N."/>
            <person name="Joardar V.S."/>
            <person name="Maiti R."/>
            <person name="Amedeo P."/>
            <person name="Anderson M.J."/>
            <person name="Crabtree J."/>
            <person name="Silva J.C."/>
            <person name="Badger J.H."/>
            <person name="Albarraq A."/>
            <person name="Angiuoli S."/>
            <person name="Bussey H."/>
            <person name="Bowyer P."/>
            <person name="Cotty P.J."/>
            <person name="Dyer P.S."/>
            <person name="Egan A."/>
            <person name="Galens K."/>
            <person name="Fraser-Liggett C.M."/>
            <person name="Haas B.J."/>
            <person name="Inman J.M."/>
            <person name="Kent R."/>
            <person name="Lemieux S."/>
            <person name="Malavazi I."/>
            <person name="Orvis J."/>
            <person name="Roemer T."/>
            <person name="Ronning C.M."/>
            <person name="Sundaram J.P."/>
            <person name="Sutton G."/>
            <person name="Turner G."/>
            <person name="Venter J.C."/>
            <person name="White O.R."/>
            <person name="Whitty B.R."/>
            <person name="Youngman P."/>
            <person name="Wolfe K.H."/>
            <person name="Goldman G.H."/>
            <person name="Wortman J.R."/>
            <person name="Jiang B."/>
            <person name="Denning D.W."/>
            <person name="Nierman W.C."/>
        </authorList>
    </citation>
    <scope>NUCLEOTIDE SEQUENCE [LARGE SCALE GENOMIC DNA]</scope>
    <source>
        <strain evidence="7">ATCC 1007 / CBS 513.65 / DSM 816 / NCTC 3887 / NRRL 1</strain>
    </source>
</reference>
<dbReference type="KEGG" id="act:ACLA_044320"/>
<dbReference type="InterPro" id="IPR006913">
    <property type="entry name" value="CENP-V/GFA"/>
</dbReference>
<dbReference type="VEuPathDB" id="FungiDB:ACLA_044320"/>
<dbReference type="AlphaFoldDB" id="A1C8S5"/>
<evidence type="ECO:0000313" key="6">
    <source>
        <dbReference type="EMBL" id="EAW13712.1"/>
    </source>
</evidence>
<dbReference type="Proteomes" id="UP000006701">
    <property type="component" value="Unassembled WGS sequence"/>
</dbReference>
<dbReference type="OrthoDB" id="9985472at2759"/>
<organism evidence="6 7">
    <name type="scientific">Aspergillus clavatus (strain ATCC 1007 / CBS 513.65 / DSM 816 / NCTC 3887 / NRRL 1 / QM 1276 / 107)</name>
    <dbReference type="NCBI Taxonomy" id="344612"/>
    <lineage>
        <taxon>Eukaryota</taxon>
        <taxon>Fungi</taxon>
        <taxon>Dikarya</taxon>
        <taxon>Ascomycota</taxon>
        <taxon>Pezizomycotina</taxon>
        <taxon>Eurotiomycetes</taxon>
        <taxon>Eurotiomycetidae</taxon>
        <taxon>Eurotiales</taxon>
        <taxon>Aspergillaceae</taxon>
        <taxon>Aspergillus</taxon>
        <taxon>Aspergillus subgen. Fumigati</taxon>
    </lineage>
</organism>
<dbReference type="SUPFAM" id="SSF51316">
    <property type="entry name" value="Mss4-like"/>
    <property type="match status" value="1"/>
</dbReference>
<keyword evidence="2" id="KW-0479">Metal-binding</keyword>
<dbReference type="GeneID" id="4707320"/>
<name>A1C8S5_ASPCL</name>
<sequence>MPTGSCTCQAIKYEYTGEPMKKAVCHCLTCRKYSSGSTVNLLVPKDHFSITSGTPKEWHIVHQTGMHMTTRFCGDCGCLLYKTADRAEFQDGVVVLAGTLDDPRGLDAAKPDAEFFIGDRAAWLPVIGDAEQCQGFE</sequence>
<evidence type="ECO:0000259" key="5">
    <source>
        <dbReference type="PROSITE" id="PS51891"/>
    </source>
</evidence>
<evidence type="ECO:0000313" key="7">
    <source>
        <dbReference type="Proteomes" id="UP000006701"/>
    </source>
</evidence>
<dbReference type="EMBL" id="DS027046">
    <property type="protein sequence ID" value="EAW13712.1"/>
    <property type="molecule type" value="Genomic_DNA"/>
</dbReference>
<proteinExistence type="inferred from homology"/>
<evidence type="ECO:0000256" key="4">
    <source>
        <dbReference type="ARBA" id="ARBA00023239"/>
    </source>
</evidence>
<dbReference type="HOGENOM" id="CLU_055491_3_6_1"/>
<evidence type="ECO:0000256" key="1">
    <source>
        <dbReference type="ARBA" id="ARBA00005495"/>
    </source>
</evidence>
<dbReference type="PANTHER" id="PTHR33337:SF30">
    <property type="entry name" value="DUF636 DOMAIN PROTEIN (AFU_ORTHOLOGUE AFUA_1G03180)"/>
    <property type="match status" value="1"/>
</dbReference>
<dbReference type="OMA" id="CGCLLYK"/>
<dbReference type="Pfam" id="PF04828">
    <property type="entry name" value="GFA"/>
    <property type="match status" value="1"/>
</dbReference>
<dbReference type="PROSITE" id="PS51891">
    <property type="entry name" value="CENP_V_GFA"/>
    <property type="match status" value="1"/>
</dbReference>
<evidence type="ECO:0000256" key="2">
    <source>
        <dbReference type="ARBA" id="ARBA00022723"/>
    </source>
</evidence>
<keyword evidence="7" id="KW-1185">Reference proteome</keyword>
<accession>A1C8S5</accession>
<evidence type="ECO:0000256" key="3">
    <source>
        <dbReference type="ARBA" id="ARBA00022833"/>
    </source>
</evidence>
<dbReference type="RefSeq" id="XP_001275138.1">
    <property type="nucleotide sequence ID" value="XM_001275137.1"/>
</dbReference>
<dbReference type="GO" id="GO:0046872">
    <property type="term" value="F:metal ion binding"/>
    <property type="evidence" value="ECO:0007669"/>
    <property type="project" value="UniProtKB-KW"/>
</dbReference>
<dbReference type="Gene3D" id="3.90.1590.10">
    <property type="entry name" value="glutathione-dependent formaldehyde- activating enzyme (gfa)"/>
    <property type="match status" value="1"/>
</dbReference>
<dbReference type="GO" id="GO:0016846">
    <property type="term" value="F:carbon-sulfur lyase activity"/>
    <property type="evidence" value="ECO:0007669"/>
    <property type="project" value="InterPro"/>
</dbReference>